<dbReference type="PIRSF" id="PIRSF011444">
    <property type="entry name" value="DUF1287"/>
    <property type="match status" value="1"/>
</dbReference>
<name>A0A3B0VPS2_9ZZZZ</name>
<sequence length="188" mass="21730">MKKLCYLLFCFSSLTLANTELVTAAMQRLEHIVIYDGSYQTIAYPNGDVSKFKGVCTDVIIRSYRTLGIDLQQLVHEDMQANFKLYPQIWGLKKPDTNIDHRRVPNLEKFLQRKGETLIISNNPKDYKPGDIVSWRLDNNLPHIGIVSNTKSSSNPNRYKIIHNIGWGPKLDDMLFDYKIVGHFRYPP</sequence>
<dbReference type="EMBL" id="UOEW01000039">
    <property type="protein sequence ID" value="VAW33614.1"/>
    <property type="molecule type" value="Genomic_DNA"/>
</dbReference>
<evidence type="ECO:0008006" key="2">
    <source>
        <dbReference type="Google" id="ProtNLM"/>
    </source>
</evidence>
<evidence type="ECO:0000313" key="1">
    <source>
        <dbReference type="EMBL" id="VAW33614.1"/>
    </source>
</evidence>
<dbReference type="AlphaFoldDB" id="A0A3B0VPS2"/>
<reference evidence="1" key="1">
    <citation type="submission" date="2018-06" db="EMBL/GenBank/DDBJ databases">
        <authorList>
            <person name="Zhirakovskaya E."/>
        </authorList>
    </citation>
    <scope>NUCLEOTIDE SEQUENCE</scope>
</reference>
<proteinExistence type="predicted"/>
<protein>
    <recommendedName>
        <fullName evidence="2">Periplasmic protein</fullName>
    </recommendedName>
</protein>
<gene>
    <name evidence="1" type="ORF">MNBD_GAMMA01-1002</name>
</gene>
<dbReference type="Pfam" id="PF06940">
    <property type="entry name" value="DUF1287"/>
    <property type="match status" value="1"/>
</dbReference>
<dbReference type="InterPro" id="IPR009706">
    <property type="entry name" value="DUF1287"/>
</dbReference>
<accession>A0A3B0VPS2</accession>
<organism evidence="1">
    <name type="scientific">hydrothermal vent metagenome</name>
    <dbReference type="NCBI Taxonomy" id="652676"/>
    <lineage>
        <taxon>unclassified sequences</taxon>
        <taxon>metagenomes</taxon>
        <taxon>ecological metagenomes</taxon>
    </lineage>
</organism>